<evidence type="ECO:0000313" key="1">
    <source>
        <dbReference type="EMBL" id="DAE29198.1"/>
    </source>
</evidence>
<dbReference type="EMBL" id="BK059093">
    <property type="protein sequence ID" value="DAE29198.1"/>
    <property type="molecule type" value="Genomic_DNA"/>
</dbReference>
<protein>
    <submittedName>
        <fullName evidence="1">Uncharacterized protein</fullName>
    </submittedName>
</protein>
<proteinExistence type="predicted"/>
<reference evidence="1" key="1">
    <citation type="journal article" date="2021" name="Proc. Natl. Acad. Sci. U.S.A.">
        <title>A Catalog of Tens of Thousands of Viruses from Human Metagenomes Reveals Hidden Associations with Chronic Diseases.</title>
        <authorList>
            <person name="Tisza M.J."/>
            <person name="Buck C.B."/>
        </authorList>
    </citation>
    <scope>NUCLEOTIDE SEQUENCE</scope>
    <source>
        <strain evidence="1">Ctx9V1</strain>
    </source>
</reference>
<name>A0A8S5RCQ2_9VIRU</name>
<accession>A0A8S5RCQ2</accession>
<sequence>MVNSLGRIIVSFTTGSTSTKRKACIDDWACVGIR</sequence>
<organism evidence="1">
    <name type="scientific">virus sp. ctx9V1</name>
    <dbReference type="NCBI Taxonomy" id="2828001"/>
    <lineage>
        <taxon>Viruses</taxon>
    </lineage>
</organism>